<keyword evidence="6 8" id="KW-0346">Stress response</keyword>
<reference evidence="12 13" key="1">
    <citation type="journal article" date="2010" name="Genome Biol. Evol.">
        <title>Functional convergence in reduced genomes of bacterial symbionts spanning 200 My of evolution.</title>
        <authorList>
            <person name="McCutcheon J.P."/>
            <person name="Moran N.A."/>
        </authorList>
    </citation>
    <scope>NUCLEOTIDE SEQUENCE [LARGE SCALE GENOMIC DNA]</scope>
    <source>
        <strain evidence="12 13">CARI</strain>
    </source>
</reference>
<dbReference type="PROSITE" id="PS00636">
    <property type="entry name" value="DNAJ_1"/>
    <property type="match status" value="1"/>
</dbReference>
<evidence type="ECO:0000256" key="3">
    <source>
        <dbReference type="ARBA" id="ARBA00022737"/>
    </source>
</evidence>
<reference key="2">
    <citation type="submission" date="2010-08" db="EMBL/GenBank/DDBJ databases">
        <title>Functional convergence in reduced genomes of bacterial symbionts spanning 200 million years of evolution.</title>
        <authorList>
            <person name="McCutcheon J.P."/>
            <person name="Moran N.A."/>
        </authorList>
    </citation>
    <scope>NUCLEOTIDE SEQUENCE</scope>
    <source>
        <strain>CARI</strain>
    </source>
</reference>
<feature type="domain" description="J" evidence="10">
    <location>
        <begin position="5"/>
        <end position="70"/>
    </location>
</feature>
<keyword evidence="4 8" id="KW-0863">Zinc-finger</keyword>
<feature type="binding site" evidence="8">
    <location>
        <position position="168"/>
    </location>
    <ligand>
        <name>Zn(2+)</name>
        <dbReference type="ChEBI" id="CHEBI:29105"/>
        <label>2</label>
    </ligand>
</feature>
<evidence type="ECO:0000256" key="5">
    <source>
        <dbReference type="ARBA" id="ARBA00022833"/>
    </source>
</evidence>
<evidence type="ECO:0000256" key="7">
    <source>
        <dbReference type="ARBA" id="ARBA00023186"/>
    </source>
</evidence>
<feature type="binding site" evidence="8">
    <location>
        <position position="171"/>
    </location>
    <ligand>
        <name>Zn(2+)</name>
        <dbReference type="ChEBI" id="CHEBI:29105"/>
        <label>2</label>
    </ligand>
</feature>
<dbReference type="InterPro" id="IPR036869">
    <property type="entry name" value="J_dom_sf"/>
</dbReference>
<keyword evidence="5 8" id="KW-0862">Zinc</keyword>
<dbReference type="CDD" id="cd10719">
    <property type="entry name" value="DnaJ_zf"/>
    <property type="match status" value="1"/>
</dbReference>
<comment type="domain">
    <text evidence="8">The J domain is necessary and sufficient to stimulate DnaK ATPase activity. Zinc center 1 plays an important role in the autonomous, DnaK-independent chaperone activity of DnaJ. Zinc center 2 is essential for interaction with DnaK and for DnaJ activity.</text>
</comment>
<dbReference type="EMBL" id="CP002161">
    <property type="protein sequence ID" value="ADM89764.1"/>
    <property type="molecule type" value="Genomic_DNA"/>
</dbReference>
<dbReference type="InterPro" id="IPR051938">
    <property type="entry name" value="Apopto_cytoskel_mod"/>
</dbReference>
<evidence type="ECO:0000256" key="8">
    <source>
        <dbReference type="HAMAP-Rule" id="MF_01152"/>
    </source>
</evidence>
<dbReference type="GO" id="GO:0006457">
    <property type="term" value="P:protein folding"/>
    <property type="evidence" value="ECO:0007669"/>
    <property type="project" value="InterPro"/>
</dbReference>
<dbReference type="CDD" id="cd06257">
    <property type="entry name" value="DnaJ"/>
    <property type="match status" value="1"/>
</dbReference>
<dbReference type="Pfam" id="PF01556">
    <property type="entry name" value="DnaJ_C"/>
    <property type="match status" value="1"/>
</dbReference>
<evidence type="ECO:0000259" key="10">
    <source>
        <dbReference type="PROSITE" id="PS50076"/>
    </source>
</evidence>
<keyword evidence="8" id="KW-0963">Cytoplasm</keyword>
<dbReference type="PANTHER" id="PTHR44145">
    <property type="entry name" value="DNAJ HOMOLOG SUBFAMILY A MEMBER 3, MITOCHONDRIAL"/>
    <property type="match status" value="1"/>
</dbReference>
<gene>
    <name evidence="8 12" type="primary">dnaJ</name>
    <name evidence="12" type="ordered locus">ZICARI_157</name>
</gene>
<keyword evidence="3 8" id="KW-0677">Repeat</keyword>
<dbReference type="SUPFAM" id="SSF49493">
    <property type="entry name" value="HSP40/DnaJ peptide-binding domain"/>
    <property type="match status" value="2"/>
</dbReference>
<dbReference type="InterPro" id="IPR012724">
    <property type="entry name" value="DnaJ"/>
</dbReference>
<dbReference type="Proteomes" id="UP000001303">
    <property type="component" value="Chromosome"/>
</dbReference>
<dbReference type="InterPro" id="IPR018253">
    <property type="entry name" value="DnaJ_domain_CS"/>
</dbReference>
<dbReference type="InterPro" id="IPR008971">
    <property type="entry name" value="HSP40/DnaJ_pept-bd"/>
</dbReference>
<dbReference type="NCBIfam" id="NF008035">
    <property type="entry name" value="PRK10767.1"/>
    <property type="match status" value="1"/>
</dbReference>
<keyword evidence="7 8" id="KW-0143">Chaperone</keyword>
<accession>E0TIY7</accession>
<dbReference type="SUPFAM" id="SSF57938">
    <property type="entry name" value="DnaJ/Hsp40 cysteine-rich domain"/>
    <property type="match status" value="1"/>
</dbReference>
<dbReference type="AlphaFoldDB" id="E0TIY7"/>
<feature type="domain" description="CR-type" evidence="11">
    <location>
        <begin position="141"/>
        <end position="216"/>
    </location>
</feature>
<dbReference type="GO" id="GO:0051082">
    <property type="term" value="F:unfolded protein binding"/>
    <property type="evidence" value="ECO:0007669"/>
    <property type="project" value="UniProtKB-UniRule"/>
</dbReference>
<feature type="repeat" description="CXXCXGXG motif" evidence="8">
    <location>
        <begin position="190"/>
        <end position="197"/>
    </location>
</feature>
<dbReference type="GO" id="GO:0031072">
    <property type="term" value="F:heat shock protein binding"/>
    <property type="evidence" value="ECO:0007669"/>
    <property type="project" value="InterPro"/>
</dbReference>
<comment type="subunit">
    <text evidence="8">Homodimer.</text>
</comment>
<dbReference type="CDD" id="cd10747">
    <property type="entry name" value="DnaJ_C"/>
    <property type="match status" value="1"/>
</dbReference>
<dbReference type="HOGENOM" id="CLU_017633_0_7_4"/>
<dbReference type="Gene3D" id="1.10.287.110">
    <property type="entry name" value="DnaJ domain"/>
    <property type="match status" value="1"/>
</dbReference>
<evidence type="ECO:0000259" key="11">
    <source>
        <dbReference type="PROSITE" id="PS51188"/>
    </source>
</evidence>
<evidence type="ECO:0000313" key="12">
    <source>
        <dbReference type="EMBL" id="ADM89764.1"/>
    </source>
</evidence>
<dbReference type="STRING" id="871271.ZICARI_157"/>
<dbReference type="InterPro" id="IPR036410">
    <property type="entry name" value="HSP_DnaJ_Cys-rich_dom_sf"/>
</dbReference>
<dbReference type="PANTHER" id="PTHR44145:SF3">
    <property type="entry name" value="DNAJ HOMOLOG SUBFAMILY A MEMBER 3, MITOCHONDRIAL"/>
    <property type="match status" value="1"/>
</dbReference>
<dbReference type="GO" id="GO:0006260">
    <property type="term" value="P:DNA replication"/>
    <property type="evidence" value="ECO:0007669"/>
    <property type="project" value="UniProtKB-KW"/>
</dbReference>
<evidence type="ECO:0000256" key="1">
    <source>
        <dbReference type="ARBA" id="ARBA00022705"/>
    </source>
</evidence>
<dbReference type="Gene3D" id="6.20.20.10">
    <property type="match status" value="2"/>
</dbReference>
<protein>
    <recommendedName>
        <fullName evidence="8">Chaperone protein DnaJ</fullName>
    </recommendedName>
</protein>
<feature type="repeat" description="CXXCXGXG motif" evidence="8">
    <location>
        <begin position="154"/>
        <end position="161"/>
    </location>
</feature>
<dbReference type="HAMAP" id="MF_01152">
    <property type="entry name" value="DnaJ"/>
    <property type="match status" value="1"/>
</dbReference>
<dbReference type="Gene3D" id="2.60.260.20">
    <property type="entry name" value="Urease metallochaperone UreE, N-terminal domain"/>
    <property type="match status" value="2"/>
</dbReference>
<dbReference type="Pfam" id="PF00226">
    <property type="entry name" value="DnaJ"/>
    <property type="match status" value="1"/>
</dbReference>
<dbReference type="PROSITE" id="PS51188">
    <property type="entry name" value="ZF_CR"/>
    <property type="match status" value="1"/>
</dbReference>
<dbReference type="GO" id="GO:0005737">
    <property type="term" value="C:cytoplasm"/>
    <property type="evidence" value="ECO:0007669"/>
    <property type="project" value="UniProtKB-SubCell"/>
</dbReference>
<dbReference type="GO" id="GO:0008270">
    <property type="term" value="F:zinc ion binding"/>
    <property type="evidence" value="ECO:0007669"/>
    <property type="project" value="UniProtKB-UniRule"/>
</dbReference>
<keyword evidence="2 8" id="KW-0479">Metal-binding</keyword>
<evidence type="ECO:0000256" key="4">
    <source>
        <dbReference type="ARBA" id="ARBA00022771"/>
    </source>
</evidence>
<evidence type="ECO:0000256" key="6">
    <source>
        <dbReference type="ARBA" id="ARBA00023016"/>
    </source>
</evidence>
<feature type="repeat" description="CXXCXGXG motif" evidence="8">
    <location>
        <begin position="204"/>
        <end position="211"/>
    </location>
</feature>
<feature type="binding site" evidence="8">
    <location>
        <position position="207"/>
    </location>
    <ligand>
        <name>Zn(2+)</name>
        <dbReference type="ChEBI" id="CHEBI:29105"/>
        <label>1</label>
    </ligand>
</feature>
<dbReference type="KEGG" id="zin:ZICARI_157"/>
<keyword evidence="13" id="KW-1185">Reference proteome</keyword>
<dbReference type="PRINTS" id="PR00625">
    <property type="entry name" value="JDOMAIN"/>
</dbReference>
<evidence type="ECO:0000256" key="9">
    <source>
        <dbReference type="PROSITE-ProRule" id="PRU00546"/>
    </source>
</evidence>
<keyword evidence="1 8" id="KW-0235">DNA replication</keyword>
<sequence length="357" mass="42055">MKKKDYYEILGLSSNASFEDIKMSYRKLAMKYHPDRNPNNKEAEDKFKEIKEAYENLSDPIKRKNYDKYGSVNYNDNLNNNFNETFSDIFSEFFSNEEDEEYENINKWSNFRKKKKNNDDLNENIDLYYKLKITLNEAINGLNTYIEIYYLDICLNCNGTGSKSYIKCNLCKGKGKLNIQKSFFNIKQKCYKCNGKGKIVRLLCKFCNGDGKLKKKKKINIKIPKGIENGMKIKIYNSGNVYKNRKIYGNLYVEIFIKNNIFFKRIKNDLFCKISISYYKAIFGGKINISTFYGKILFYIPKGIQNNTILKLKNKGIKKVNSNFYGDLYCSVFIKIPIDLNKFQKKKLIKLKKILDK</sequence>
<proteinExistence type="inferred from homology"/>
<feature type="binding site" evidence="8">
    <location>
        <position position="157"/>
    </location>
    <ligand>
        <name>Zn(2+)</name>
        <dbReference type="ChEBI" id="CHEBI:29105"/>
        <label>1</label>
    </ligand>
</feature>
<comment type="similarity">
    <text evidence="8">Belongs to the DnaJ family.</text>
</comment>
<dbReference type="SUPFAM" id="SSF46565">
    <property type="entry name" value="Chaperone J-domain"/>
    <property type="match status" value="1"/>
</dbReference>
<dbReference type="GO" id="GO:0009408">
    <property type="term" value="P:response to heat"/>
    <property type="evidence" value="ECO:0007669"/>
    <property type="project" value="InterPro"/>
</dbReference>
<dbReference type="Pfam" id="PF00684">
    <property type="entry name" value="DnaJ_CXXCXGXG"/>
    <property type="match status" value="1"/>
</dbReference>
<dbReference type="InterPro" id="IPR002939">
    <property type="entry name" value="DnaJ_C"/>
</dbReference>
<feature type="binding site" evidence="8">
    <location>
        <position position="204"/>
    </location>
    <ligand>
        <name>Zn(2+)</name>
        <dbReference type="ChEBI" id="CHEBI:29105"/>
        <label>1</label>
    </ligand>
</feature>
<dbReference type="InterPro" id="IPR001623">
    <property type="entry name" value="DnaJ_domain"/>
</dbReference>
<comment type="cofactor">
    <cofactor evidence="8">
        <name>Zn(2+)</name>
        <dbReference type="ChEBI" id="CHEBI:29105"/>
    </cofactor>
    <text evidence="8">Binds 2 Zn(2+) ions per monomer.</text>
</comment>
<feature type="zinc finger region" description="CR-type" evidence="9">
    <location>
        <begin position="141"/>
        <end position="216"/>
    </location>
</feature>
<dbReference type="InterPro" id="IPR001305">
    <property type="entry name" value="HSP_DnaJ_Cys-rich_dom"/>
</dbReference>
<feature type="binding site" evidence="8">
    <location>
        <position position="190"/>
    </location>
    <ligand>
        <name>Zn(2+)</name>
        <dbReference type="ChEBI" id="CHEBI:29105"/>
        <label>2</label>
    </ligand>
</feature>
<evidence type="ECO:0000256" key="2">
    <source>
        <dbReference type="ARBA" id="ARBA00022723"/>
    </source>
</evidence>
<feature type="binding site" evidence="8">
    <location>
        <position position="193"/>
    </location>
    <ligand>
        <name>Zn(2+)</name>
        <dbReference type="ChEBI" id="CHEBI:29105"/>
        <label>2</label>
    </ligand>
</feature>
<feature type="binding site" evidence="8">
    <location>
        <position position="154"/>
    </location>
    <ligand>
        <name>Zn(2+)</name>
        <dbReference type="ChEBI" id="CHEBI:29105"/>
        <label>1</label>
    </ligand>
</feature>
<organism evidence="12 13">
    <name type="scientific">Zinderia insecticola (strain CARI)</name>
    <dbReference type="NCBI Taxonomy" id="871271"/>
    <lineage>
        <taxon>Bacteria</taxon>
        <taxon>Pseudomonadati</taxon>
        <taxon>Pseudomonadota</taxon>
        <taxon>Betaproteobacteria</taxon>
        <taxon>Burkholderiales</taxon>
        <taxon>Oxalobacteraceae</taxon>
        <taxon>Candidatus Zinderia</taxon>
    </lineage>
</organism>
<comment type="subcellular location">
    <subcellularLocation>
        <location evidence="8">Cytoplasm</location>
    </subcellularLocation>
</comment>
<dbReference type="GO" id="GO:0005524">
    <property type="term" value="F:ATP binding"/>
    <property type="evidence" value="ECO:0007669"/>
    <property type="project" value="InterPro"/>
</dbReference>
<dbReference type="SMART" id="SM00271">
    <property type="entry name" value="DnaJ"/>
    <property type="match status" value="1"/>
</dbReference>
<name>E0TIY7_ZINIC</name>
<comment type="function">
    <text evidence="8">Participates actively in the response to hyperosmotic and heat shock by preventing the aggregation of stress-denatured proteins and by disaggregating proteins, also in an autonomous, DnaK-independent fashion. Unfolded proteins bind initially to DnaJ; upon interaction with the DnaJ-bound protein, DnaK hydrolyzes its bound ATP, resulting in the formation of a stable complex. GrpE releases ADP from DnaK; ATP binding to DnaK triggers the release of the substrate protein, thus completing the reaction cycle. Several rounds of ATP-dependent interactions between DnaJ, DnaK and GrpE are required for fully efficient folding. Also involved, together with DnaK and GrpE, in the DNA replication of plasmids through activation of initiation proteins.</text>
</comment>
<dbReference type="PROSITE" id="PS50076">
    <property type="entry name" value="DNAJ_2"/>
    <property type="match status" value="1"/>
</dbReference>
<evidence type="ECO:0000313" key="13">
    <source>
        <dbReference type="Proteomes" id="UP000001303"/>
    </source>
</evidence>
<feature type="repeat" description="CXXCXGXG motif" evidence="8">
    <location>
        <begin position="168"/>
        <end position="175"/>
    </location>
</feature>